<protein>
    <submittedName>
        <fullName evidence="2">Uncharacterized protein</fullName>
    </submittedName>
</protein>
<keyword evidence="1" id="KW-0812">Transmembrane</keyword>
<keyword evidence="1" id="KW-1133">Transmembrane helix</keyword>
<dbReference type="EMBL" id="BAABFL010000413">
    <property type="protein sequence ID" value="GAA4650663.1"/>
    <property type="molecule type" value="Genomic_DNA"/>
</dbReference>
<gene>
    <name evidence="2" type="ORF">GCM10023116_29460</name>
</gene>
<keyword evidence="1" id="KW-0472">Membrane</keyword>
<keyword evidence="3" id="KW-1185">Reference proteome</keyword>
<evidence type="ECO:0000313" key="3">
    <source>
        <dbReference type="Proteomes" id="UP001500604"/>
    </source>
</evidence>
<comment type="caution">
    <text evidence="2">The sequence shown here is derived from an EMBL/GenBank/DDBJ whole genome shotgun (WGS) entry which is preliminary data.</text>
</comment>
<evidence type="ECO:0000313" key="2">
    <source>
        <dbReference type="EMBL" id="GAA4650663.1"/>
    </source>
</evidence>
<name>A0ABP8V5D7_9GAMM</name>
<proteinExistence type="predicted"/>
<reference evidence="3" key="1">
    <citation type="journal article" date="2019" name="Int. J. Syst. Evol. Microbiol.">
        <title>The Global Catalogue of Microorganisms (GCM) 10K type strain sequencing project: providing services to taxonomists for standard genome sequencing and annotation.</title>
        <authorList>
            <consortium name="The Broad Institute Genomics Platform"/>
            <consortium name="The Broad Institute Genome Sequencing Center for Infectious Disease"/>
            <person name="Wu L."/>
            <person name="Ma J."/>
        </authorList>
    </citation>
    <scope>NUCLEOTIDE SEQUENCE [LARGE SCALE GENOMIC DNA]</scope>
    <source>
        <strain evidence="3">JCM 17805</strain>
    </source>
</reference>
<sequence>MSECVDPKPFKPAVSMQNVTIKAESIQSKAIKYACFTLFGFSLSLFTYVWAPEIWGRLASAVFTLIA</sequence>
<organism evidence="2 3">
    <name type="scientific">Kistimonas scapharcae</name>
    <dbReference type="NCBI Taxonomy" id="1036133"/>
    <lineage>
        <taxon>Bacteria</taxon>
        <taxon>Pseudomonadati</taxon>
        <taxon>Pseudomonadota</taxon>
        <taxon>Gammaproteobacteria</taxon>
        <taxon>Oceanospirillales</taxon>
        <taxon>Endozoicomonadaceae</taxon>
        <taxon>Kistimonas</taxon>
    </lineage>
</organism>
<accession>A0ABP8V5D7</accession>
<evidence type="ECO:0000256" key="1">
    <source>
        <dbReference type="SAM" id="Phobius"/>
    </source>
</evidence>
<dbReference type="Proteomes" id="UP001500604">
    <property type="component" value="Unassembled WGS sequence"/>
</dbReference>
<feature type="transmembrane region" description="Helical" evidence="1">
    <location>
        <begin position="30"/>
        <end position="51"/>
    </location>
</feature>